<dbReference type="Gene3D" id="2.20.70.10">
    <property type="match status" value="1"/>
</dbReference>
<dbReference type="SUPFAM" id="SSF51045">
    <property type="entry name" value="WW domain"/>
    <property type="match status" value="1"/>
</dbReference>
<dbReference type="InterPro" id="IPR036020">
    <property type="entry name" value="WW_dom_sf"/>
</dbReference>
<dbReference type="CDD" id="cd00201">
    <property type="entry name" value="WW"/>
    <property type="match status" value="1"/>
</dbReference>
<keyword evidence="3" id="KW-1185">Reference proteome</keyword>
<organism evidence="2 3">
    <name type="scientific">Cymbomonas tetramitiformis</name>
    <dbReference type="NCBI Taxonomy" id="36881"/>
    <lineage>
        <taxon>Eukaryota</taxon>
        <taxon>Viridiplantae</taxon>
        <taxon>Chlorophyta</taxon>
        <taxon>Pyramimonadophyceae</taxon>
        <taxon>Pyramimonadales</taxon>
        <taxon>Pyramimonadaceae</taxon>
        <taxon>Cymbomonas</taxon>
    </lineage>
</organism>
<sequence>MCFTLFVAVVNSSSPIDYSGYKFPEYPDLPKYLNIGHDSGHVRIKERYALLQRAIREVEREEASSGFMIVEWGSEYGALCLSAAEDFPSATVFSVDADYQARPLPEHLTWYTVPAHAEHIGMIPYQLEVANQAAMTNFDACQLFVTDTTFMELQDAGLKLDVQFGIQFFHWLMQYVPDRKTFEKVLADYVSLAKVTLVDLPPKGTSVPDTGPWFEEGENITQVVVAALKKYDVQASVEELTDENFSQNPFHLFRITNSALEPQSPSESLELFKEKLNCVTSKDPPEGFCSDDGSVGVQCDGQATEALALFDGSKRLLPPGSPNGMDLVEEFEAEGQLFYYNTRTKQTQWHTPRSPHYIYRQRKFCWMDISVHYLTSEMAQDSLFKNRE</sequence>
<evidence type="ECO:0000313" key="2">
    <source>
        <dbReference type="EMBL" id="KAK3265562.1"/>
    </source>
</evidence>
<reference evidence="2 3" key="1">
    <citation type="journal article" date="2015" name="Genome Biol. Evol.">
        <title>Comparative Genomics of a Bacterivorous Green Alga Reveals Evolutionary Causalities and Consequences of Phago-Mixotrophic Mode of Nutrition.</title>
        <authorList>
            <person name="Burns J.A."/>
            <person name="Paasch A."/>
            <person name="Narechania A."/>
            <person name="Kim E."/>
        </authorList>
    </citation>
    <scope>NUCLEOTIDE SEQUENCE [LARGE SCALE GENOMIC DNA]</scope>
    <source>
        <strain evidence="2 3">PLY_AMNH</strain>
    </source>
</reference>
<dbReference type="PROSITE" id="PS50020">
    <property type="entry name" value="WW_DOMAIN_2"/>
    <property type="match status" value="1"/>
</dbReference>
<proteinExistence type="predicted"/>
<name>A0AAE0KYQ4_9CHLO</name>
<comment type="caution">
    <text evidence="2">The sequence shown here is derived from an EMBL/GenBank/DDBJ whole genome shotgun (WGS) entry which is preliminary data.</text>
</comment>
<dbReference type="Proteomes" id="UP001190700">
    <property type="component" value="Unassembled WGS sequence"/>
</dbReference>
<dbReference type="InterPro" id="IPR001202">
    <property type="entry name" value="WW_dom"/>
</dbReference>
<evidence type="ECO:0000313" key="3">
    <source>
        <dbReference type="Proteomes" id="UP001190700"/>
    </source>
</evidence>
<evidence type="ECO:0000259" key="1">
    <source>
        <dbReference type="PROSITE" id="PS50020"/>
    </source>
</evidence>
<dbReference type="AlphaFoldDB" id="A0AAE0KYQ4"/>
<gene>
    <name evidence="2" type="ORF">CYMTET_25762</name>
</gene>
<feature type="domain" description="WW" evidence="1">
    <location>
        <begin position="331"/>
        <end position="354"/>
    </location>
</feature>
<dbReference type="EMBL" id="LGRX02013832">
    <property type="protein sequence ID" value="KAK3265562.1"/>
    <property type="molecule type" value="Genomic_DNA"/>
</dbReference>
<accession>A0AAE0KYQ4</accession>
<protein>
    <recommendedName>
        <fullName evidence="1">WW domain-containing protein</fullName>
    </recommendedName>
</protein>